<accession>A0AAV2II22</accession>
<dbReference type="Proteomes" id="UP001497497">
    <property type="component" value="Unassembled WGS sequence"/>
</dbReference>
<feature type="transmembrane region" description="Helical" evidence="2">
    <location>
        <begin position="73"/>
        <end position="91"/>
    </location>
</feature>
<evidence type="ECO:0000313" key="3">
    <source>
        <dbReference type="EMBL" id="CAL1546470.1"/>
    </source>
</evidence>
<feature type="transmembrane region" description="Helical" evidence="2">
    <location>
        <begin position="103"/>
        <end position="127"/>
    </location>
</feature>
<organism evidence="3 4">
    <name type="scientific">Lymnaea stagnalis</name>
    <name type="common">Great pond snail</name>
    <name type="synonym">Helix stagnalis</name>
    <dbReference type="NCBI Taxonomy" id="6523"/>
    <lineage>
        <taxon>Eukaryota</taxon>
        <taxon>Metazoa</taxon>
        <taxon>Spiralia</taxon>
        <taxon>Lophotrochozoa</taxon>
        <taxon>Mollusca</taxon>
        <taxon>Gastropoda</taxon>
        <taxon>Heterobranchia</taxon>
        <taxon>Euthyneura</taxon>
        <taxon>Panpulmonata</taxon>
        <taxon>Hygrophila</taxon>
        <taxon>Lymnaeoidea</taxon>
        <taxon>Lymnaeidae</taxon>
        <taxon>Lymnaea</taxon>
    </lineage>
</organism>
<reference evidence="3 4" key="1">
    <citation type="submission" date="2024-04" db="EMBL/GenBank/DDBJ databases">
        <authorList>
            <consortium name="Genoscope - CEA"/>
            <person name="William W."/>
        </authorList>
    </citation>
    <scope>NUCLEOTIDE SEQUENCE [LARGE SCALE GENOMIC DNA]</scope>
</reference>
<evidence type="ECO:0000256" key="1">
    <source>
        <dbReference type="SAM" id="MobiDB-lite"/>
    </source>
</evidence>
<proteinExistence type="predicted"/>
<sequence>IILLLLANGLLIFKNVRKCDFMYKLKTLTILSLAVGDGLMALYPMAVFTRILFSDFRPNSCSLIATCTVYMPYLITFVYGLGLMVLGLELVQHHKISSLSKNSKLICSLIASSIPWILGLIIILPLGLANIDMDTCERSQTIDQFKALIVLGIILPACGAVITSFIVKCKDQARYQQLVSSNPQVMVDLNTHNAAYDKAPLNEQKESTPTAPGNPYPRPSTLDRPTYTVEQQYLTHQQQFYEPPSTQPYALPTQPHYIHCGNQGGNFILAATPMGIMRIAVEVASDSTQRRNRLLVISVLYFILVTPLAFFLLGYSLNPDAIPMGVVASVTIGNIVFWLNVIRSVITPIFMYGYSDN</sequence>
<dbReference type="AlphaFoldDB" id="A0AAV2II22"/>
<evidence type="ECO:0000313" key="4">
    <source>
        <dbReference type="Proteomes" id="UP001497497"/>
    </source>
</evidence>
<feature type="non-terminal residue" evidence="3">
    <location>
        <position position="1"/>
    </location>
</feature>
<evidence type="ECO:0000256" key="2">
    <source>
        <dbReference type="SAM" id="Phobius"/>
    </source>
</evidence>
<feature type="transmembrane region" description="Helical" evidence="2">
    <location>
        <begin position="147"/>
        <end position="167"/>
    </location>
</feature>
<keyword evidence="2" id="KW-0812">Transmembrane</keyword>
<keyword evidence="4" id="KW-1185">Reference proteome</keyword>
<feature type="transmembrane region" description="Helical" evidence="2">
    <location>
        <begin position="321"/>
        <end position="342"/>
    </location>
</feature>
<keyword evidence="2" id="KW-1133">Transmembrane helix</keyword>
<protein>
    <recommendedName>
        <fullName evidence="5">G-protein coupled receptors family 1 profile domain-containing protein</fullName>
    </recommendedName>
</protein>
<comment type="caution">
    <text evidence="3">The sequence shown here is derived from an EMBL/GenBank/DDBJ whole genome shotgun (WGS) entry which is preliminary data.</text>
</comment>
<keyword evidence="2" id="KW-0472">Membrane</keyword>
<feature type="region of interest" description="Disordered" evidence="1">
    <location>
        <begin position="198"/>
        <end position="222"/>
    </location>
</feature>
<feature type="transmembrane region" description="Helical" evidence="2">
    <location>
        <begin position="27"/>
        <end position="53"/>
    </location>
</feature>
<gene>
    <name evidence="3" type="ORF">GSLYS_00019847001</name>
</gene>
<evidence type="ECO:0008006" key="5">
    <source>
        <dbReference type="Google" id="ProtNLM"/>
    </source>
</evidence>
<name>A0AAV2II22_LYMST</name>
<feature type="transmembrane region" description="Helical" evidence="2">
    <location>
        <begin position="294"/>
        <end position="315"/>
    </location>
</feature>
<dbReference type="EMBL" id="CAXITT010000812">
    <property type="protein sequence ID" value="CAL1546470.1"/>
    <property type="molecule type" value="Genomic_DNA"/>
</dbReference>